<protein>
    <recommendedName>
        <fullName evidence="3">4-oxalocrotonate tautomerase domain-containing protein</fullName>
    </recommendedName>
</protein>
<comment type="caution">
    <text evidence="1">The sequence shown here is derived from an EMBL/GenBank/DDBJ whole genome shotgun (WGS) entry which is preliminary data.</text>
</comment>
<dbReference type="RefSeq" id="WP_344028228.1">
    <property type="nucleotide sequence ID" value="NZ_BAAAOB010000001.1"/>
</dbReference>
<evidence type="ECO:0000313" key="2">
    <source>
        <dbReference type="Proteomes" id="UP001500851"/>
    </source>
</evidence>
<name>A0ABN2L6V4_9MICO</name>
<organism evidence="1 2">
    <name type="scientific">Leucobacter iarius</name>
    <dbReference type="NCBI Taxonomy" id="333963"/>
    <lineage>
        <taxon>Bacteria</taxon>
        <taxon>Bacillati</taxon>
        <taxon>Actinomycetota</taxon>
        <taxon>Actinomycetes</taxon>
        <taxon>Micrococcales</taxon>
        <taxon>Microbacteriaceae</taxon>
        <taxon>Leucobacter</taxon>
    </lineage>
</organism>
<keyword evidence="2" id="KW-1185">Reference proteome</keyword>
<sequence length="64" mass="7269">MPLVTVKLFEHRLQEDPELARRLAAAIDEVVAEHCTPANGTRPDTWVTVEGVPRTQWTFNGEIR</sequence>
<reference evidence="1 2" key="1">
    <citation type="journal article" date="2019" name="Int. J. Syst. Evol. Microbiol.">
        <title>The Global Catalogue of Microorganisms (GCM) 10K type strain sequencing project: providing services to taxonomists for standard genome sequencing and annotation.</title>
        <authorList>
            <consortium name="The Broad Institute Genomics Platform"/>
            <consortium name="The Broad Institute Genome Sequencing Center for Infectious Disease"/>
            <person name="Wu L."/>
            <person name="Ma J."/>
        </authorList>
    </citation>
    <scope>NUCLEOTIDE SEQUENCE [LARGE SCALE GENOMIC DNA]</scope>
    <source>
        <strain evidence="1 2">JCM 14736</strain>
    </source>
</reference>
<accession>A0ABN2L6V4</accession>
<proteinExistence type="predicted"/>
<dbReference type="Gene3D" id="3.30.429.10">
    <property type="entry name" value="Macrophage Migration Inhibitory Factor"/>
    <property type="match status" value="1"/>
</dbReference>
<dbReference type="EMBL" id="BAAAOB010000001">
    <property type="protein sequence ID" value="GAA1777296.1"/>
    <property type="molecule type" value="Genomic_DNA"/>
</dbReference>
<dbReference type="InterPro" id="IPR014347">
    <property type="entry name" value="Tautomerase/MIF_sf"/>
</dbReference>
<dbReference type="Proteomes" id="UP001500851">
    <property type="component" value="Unassembled WGS sequence"/>
</dbReference>
<evidence type="ECO:0008006" key="3">
    <source>
        <dbReference type="Google" id="ProtNLM"/>
    </source>
</evidence>
<evidence type="ECO:0000313" key="1">
    <source>
        <dbReference type="EMBL" id="GAA1777296.1"/>
    </source>
</evidence>
<gene>
    <name evidence="1" type="ORF">GCM10009768_02200</name>
</gene>
<dbReference type="SUPFAM" id="SSF55331">
    <property type="entry name" value="Tautomerase/MIF"/>
    <property type="match status" value="1"/>
</dbReference>